<dbReference type="GeneID" id="3854576"/>
<organism evidence="2">
    <name type="scientific">Neogymnocrinus richeri</name>
    <dbReference type="NCBI Taxonomy" id="710152"/>
    <lineage>
        <taxon>Eukaryota</taxon>
        <taxon>Metazoa</taxon>
        <taxon>Echinodermata</taxon>
        <taxon>Pelmatozoa</taxon>
        <taxon>Crinoidea</taxon>
        <taxon>Articulata</taxon>
        <taxon>Cyrtocrinida</taxon>
        <taxon>Sclerocrinidae</taxon>
        <taxon>Neogymnocrinus</taxon>
    </lineage>
</organism>
<proteinExistence type="predicted"/>
<dbReference type="CTD" id="4509"/>
<reference evidence="2" key="1">
    <citation type="journal article" date="2006" name="Mol. Phylogenet. Evol.">
        <title>The complete mitochondrial genomes of the sea lily Gymnocrinus richeri and the feather star Phanogenia gracilis: signature nucleotide bias and unique nad4L gene rearrangement within crinoids.</title>
        <authorList>
            <person name="Scouras A."/>
            <person name="Smith M.J."/>
        </authorList>
    </citation>
    <scope>NUCLEOTIDE SEQUENCE</scope>
</reference>
<feature type="transmembrane region" description="Helical" evidence="1">
    <location>
        <begin position="6"/>
        <end position="28"/>
    </location>
</feature>
<keyword evidence="1" id="KW-0812">Transmembrane</keyword>
<accession>Q2QJF2</accession>
<geneLocation type="mitochondrion" evidence="2"/>
<gene>
    <name evidence="2" type="primary">atp8</name>
</gene>
<evidence type="ECO:0000256" key="1">
    <source>
        <dbReference type="SAM" id="Phobius"/>
    </source>
</evidence>
<keyword evidence="1" id="KW-1133">Transmembrane helix</keyword>
<sequence length="57" mass="6998">MPQLDFFWWGFNFFVCWGFLFIMFVYFINLKFLVVYSSSFYGLSPECSGYSSFVWLW</sequence>
<dbReference type="EMBL" id="DQ068951">
    <property type="protein sequence ID" value="AAY51814.1"/>
    <property type="molecule type" value="Genomic_DNA"/>
</dbReference>
<dbReference type="RefSeq" id="YP_448756.1">
    <property type="nucleotide sequence ID" value="NC_007689.1"/>
</dbReference>
<keyword evidence="1" id="KW-0472">Membrane</keyword>
<keyword evidence="2" id="KW-0496">Mitochondrion</keyword>
<evidence type="ECO:0000313" key="2">
    <source>
        <dbReference type="EMBL" id="AAY51814.1"/>
    </source>
</evidence>
<protein>
    <submittedName>
        <fullName evidence="2">ATPase subunit 8</fullName>
    </submittedName>
</protein>
<dbReference type="AlphaFoldDB" id="Q2QJF2"/>
<name>Q2QJF2_9ECHI</name>